<name>A0ACC2XKM9_9TREE</name>
<organism evidence="1 2">
    <name type="scientific">Naganishia vaughanmartiniae</name>
    <dbReference type="NCBI Taxonomy" id="1424756"/>
    <lineage>
        <taxon>Eukaryota</taxon>
        <taxon>Fungi</taxon>
        <taxon>Dikarya</taxon>
        <taxon>Basidiomycota</taxon>
        <taxon>Agaricomycotina</taxon>
        <taxon>Tremellomycetes</taxon>
        <taxon>Filobasidiales</taxon>
        <taxon>Filobasidiaceae</taxon>
        <taxon>Naganishia</taxon>
    </lineage>
</organism>
<protein>
    <submittedName>
        <fullName evidence="1">Uncharacterized protein</fullName>
    </submittedName>
</protein>
<reference evidence="1" key="1">
    <citation type="submission" date="2023-04" db="EMBL/GenBank/DDBJ databases">
        <title>Draft Genome sequencing of Naganishia species isolated from polar environments using Oxford Nanopore Technology.</title>
        <authorList>
            <person name="Leo P."/>
            <person name="Venkateswaran K."/>
        </authorList>
    </citation>
    <scope>NUCLEOTIDE SEQUENCE</scope>
    <source>
        <strain evidence="1">MNA-CCFEE 5425</strain>
    </source>
</reference>
<keyword evidence="2" id="KW-1185">Reference proteome</keyword>
<proteinExistence type="predicted"/>
<sequence length="1334" mass="143695">MDATIVRGLNDKLYERRKAAALELEKVVSNSDNAKVTQIINQLCLMFTSPSSALHARNGGLIGLAATAIALGQDFAQWLSVVIPRVLGCFADPESRVRYYACESLYNIAKVCKGEILVHFNGIFDALSKVSSTQVALTNRVDNILLRIFPTQLSADSEASVKNGAELLDRLLKDIVAETALNYVSKYPENVDLTFRNYGLEQWHTRSDASPSPEGKYPQSSYHYRQHALLHGAGNLAAKVTGVAVQEGNQVRRHPLEDSPVLAAQDLLLPPPAGSVSGPSTASTAVPHPRSQGSISSGINSTPRPSTAGIIGLMGSTTVLNDEPKTMAGNSSTANGSGDKSDTVPTTRDPSPHAIPTSTSRSAISTPIPGISAISASPGHHRILSNQSAIPSTQVNHLSVIGNASSISQHSTSPTPSHDPSSGLQSNAIGSRRDSAAAVQGELSGDVVQQSQAQSPAPPAPRLAFSLAKFIPLLSERIYVISPFTRSHLVSWIMILDSVPDLELVSYLPEFLDGLLKYLSDPNPDVKIATETVLSDFLREIKHIARVQHRISQDQSETQGHSNGYASMGGAPTTRRISDFHASTNHPGLRRRASKNTINTEISEHDSVGTGMGTNADGAEGSHTFKGVMSPDLGYLDELREEDGESGNGDTSVMTYQHENDGEEDDKEPDEHAAWIPGQGVYVDHACIIDIMIHHLSYPDEQIQLIALRWIASFLTFAEDVVVPFAPRLIPAILPNLAHHVSYIQSAAVETNQLLYRVIQNLPNPKIQQNEIVTQPPTGSLPPPPPPTAHSANTTIPINGNLGAAGASSASAPNSFSVSPSSRKDAITDDNSDAMNARRKSSDQNADGLKTSASTSALTNAGSIVRPKSLAVSPGPSEPQTPIAFEYPNKSRPGSPSGIPIPIVSPAMTNTAQQQAMVVNVINPRAEDPFDIRETVNVLTMQFVSEHEETRIAALEWLSMLHHKAPSELFARDDGTFPALLKTLSDPSEEVIKHDLQLLAQISASSEDSWFASFLVKLLELFSTDRRLLETRGSLIIRQLCMNLNSERIFRTMAEVLEKDDDLEFASMMVVKLNMILITSPELSDFRKRLKSIESKLIWVREALRLQLLEPEKYPYLFKCLYGLLMLLPQSSAFVSLRNRLNAVSSMGYLHIVPKATYTSNVATTRSKIAARDEIKWEDMLRHFRVVQNRHEKARRLAQMGEGGQFQTVTGFNFAGGSTSNSPLGATNPTSTIKRKTLGGSVRKDTPHSSSNSGNKPLSSVLSPLNPRRGGGSISTGTSGGNGSLSALSLGAPFSSSMQVSAAAGATGPSVVNRPKSPPVRSRVRGILPGLRKG</sequence>
<comment type="caution">
    <text evidence="1">The sequence shown here is derived from an EMBL/GenBank/DDBJ whole genome shotgun (WGS) entry which is preliminary data.</text>
</comment>
<evidence type="ECO:0000313" key="2">
    <source>
        <dbReference type="Proteomes" id="UP001243375"/>
    </source>
</evidence>
<accession>A0ACC2XKM9</accession>
<gene>
    <name evidence="1" type="ORF">QFC22_000786</name>
</gene>
<dbReference type="EMBL" id="JASBWU010000002">
    <property type="protein sequence ID" value="KAJ9123994.1"/>
    <property type="molecule type" value="Genomic_DNA"/>
</dbReference>
<dbReference type="Proteomes" id="UP001243375">
    <property type="component" value="Unassembled WGS sequence"/>
</dbReference>
<evidence type="ECO:0000313" key="1">
    <source>
        <dbReference type="EMBL" id="KAJ9123994.1"/>
    </source>
</evidence>